<dbReference type="InterPro" id="IPR055170">
    <property type="entry name" value="GFO_IDH_MocA-like_dom"/>
</dbReference>
<dbReference type="SUPFAM" id="SSF51735">
    <property type="entry name" value="NAD(P)-binding Rossmann-fold domains"/>
    <property type="match status" value="1"/>
</dbReference>
<evidence type="ECO:0008006" key="5">
    <source>
        <dbReference type="Google" id="ProtNLM"/>
    </source>
</evidence>
<sequence length="372" mass="41507">MKILVIGAGSMGRRRLRDLLALNVGEVLLYEPQEDRCREVSSGFGVRGFTDQSEALAQGPEALVVSVPPALHDTYVQQAMERRLHVFAEVPFVFDLKALEAVAERAGAYPSVLGVSHTIRYYPPYRIIRDLIRAGRIGRPLYLEYSLGNYLPDWHPYEDYRKFYASDASLGGAGMDMVLHELDAIQWWLGKVDAVCARLSKVSGMEIRGPDGCDVLLSFEGGAKGYFHHDLFEQGTVGRHIRIAGDGGTVEWHQNQPEIRLFDGASRATLGIPFHEAADWPEALEASRLMRDILEKTALRSGGKVVVTDEGYTYEANYLREMRHFCEAAQGSHPFAMSTVEEELQTVRTLHAILRSAEQGREVAVNNVKSGR</sequence>
<dbReference type="Proteomes" id="UP000178606">
    <property type="component" value="Unassembled WGS sequence"/>
</dbReference>
<dbReference type="PANTHER" id="PTHR43377">
    <property type="entry name" value="BILIVERDIN REDUCTASE A"/>
    <property type="match status" value="1"/>
</dbReference>
<dbReference type="AlphaFoldDB" id="A0A1F6D1P3"/>
<feature type="domain" description="GFO/IDH/MocA-like oxidoreductase" evidence="2">
    <location>
        <begin position="125"/>
        <end position="251"/>
    </location>
</feature>
<feature type="domain" description="Gfo/Idh/MocA-like oxidoreductase N-terminal" evidence="1">
    <location>
        <begin position="1"/>
        <end position="115"/>
    </location>
</feature>
<dbReference type="Pfam" id="PF01408">
    <property type="entry name" value="GFO_IDH_MocA"/>
    <property type="match status" value="1"/>
</dbReference>
<protein>
    <recommendedName>
        <fullName evidence="5">Gfo/Idh/MocA-like oxidoreductase N-terminal domain-containing protein</fullName>
    </recommendedName>
</protein>
<dbReference type="InterPro" id="IPR036291">
    <property type="entry name" value="NAD(P)-bd_dom_sf"/>
</dbReference>
<comment type="caution">
    <text evidence="3">The sequence shown here is derived from an EMBL/GenBank/DDBJ whole genome shotgun (WGS) entry which is preliminary data.</text>
</comment>
<organism evidence="3 4">
    <name type="scientific">Handelsmanbacteria sp. (strain RIFCSPLOWO2_12_FULL_64_10)</name>
    <dbReference type="NCBI Taxonomy" id="1817868"/>
    <lineage>
        <taxon>Bacteria</taxon>
        <taxon>Candidatus Handelsmaniibacteriota</taxon>
    </lineage>
</organism>
<dbReference type="EMBL" id="MFKF01000083">
    <property type="protein sequence ID" value="OGG55346.1"/>
    <property type="molecule type" value="Genomic_DNA"/>
</dbReference>
<dbReference type="SUPFAM" id="SSF55347">
    <property type="entry name" value="Glyceraldehyde-3-phosphate dehydrogenase-like, C-terminal domain"/>
    <property type="match status" value="1"/>
</dbReference>
<dbReference type="GO" id="GO:0000166">
    <property type="term" value="F:nucleotide binding"/>
    <property type="evidence" value="ECO:0007669"/>
    <property type="project" value="InterPro"/>
</dbReference>
<dbReference type="InterPro" id="IPR051450">
    <property type="entry name" value="Gfo/Idh/MocA_Oxidoreductases"/>
</dbReference>
<dbReference type="Pfam" id="PF22725">
    <property type="entry name" value="GFO_IDH_MocA_C3"/>
    <property type="match status" value="1"/>
</dbReference>
<proteinExistence type="predicted"/>
<evidence type="ECO:0000313" key="4">
    <source>
        <dbReference type="Proteomes" id="UP000178606"/>
    </source>
</evidence>
<evidence type="ECO:0000259" key="1">
    <source>
        <dbReference type="Pfam" id="PF01408"/>
    </source>
</evidence>
<dbReference type="Gene3D" id="3.40.50.720">
    <property type="entry name" value="NAD(P)-binding Rossmann-like Domain"/>
    <property type="match status" value="1"/>
</dbReference>
<gene>
    <name evidence="3" type="ORF">A3F84_21710</name>
</gene>
<accession>A0A1F6D1P3</accession>
<dbReference type="InterPro" id="IPR000683">
    <property type="entry name" value="Gfo/Idh/MocA-like_OxRdtase_N"/>
</dbReference>
<evidence type="ECO:0000313" key="3">
    <source>
        <dbReference type="EMBL" id="OGG55346.1"/>
    </source>
</evidence>
<evidence type="ECO:0000259" key="2">
    <source>
        <dbReference type="Pfam" id="PF22725"/>
    </source>
</evidence>
<dbReference type="PANTHER" id="PTHR43377:SF1">
    <property type="entry name" value="BILIVERDIN REDUCTASE A"/>
    <property type="match status" value="1"/>
</dbReference>
<dbReference type="Gene3D" id="3.30.360.10">
    <property type="entry name" value="Dihydrodipicolinate Reductase, domain 2"/>
    <property type="match status" value="1"/>
</dbReference>
<name>A0A1F6D1P3_HANXR</name>
<reference evidence="3 4" key="1">
    <citation type="journal article" date="2016" name="Nat. Commun.">
        <title>Thousands of microbial genomes shed light on interconnected biogeochemical processes in an aquifer system.</title>
        <authorList>
            <person name="Anantharaman K."/>
            <person name="Brown C.T."/>
            <person name="Hug L.A."/>
            <person name="Sharon I."/>
            <person name="Castelle C.J."/>
            <person name="Probst A.J."/>
            <person name="Thomas B.C."/>
            <person name="Singh A."/>
            <person name="Wilkins M.J."/>
            <person name="Karaoz U."/>
            <person name="Brodie E.L."/>
            <person name="Williams K.H."/>
            <person name="Hubbard S.S."/>
            <person name="Banfield J.F."/>
        </authorList>
    </citation>
    <scope>NUCLEOTIDE SEQUENCE [LARGE SCALE GENOMIC DNA]</scope>
    <source>
        <strain evidence="4">RIFCSPLOWO2_12_FULL_64_10</strain>
    </source>
</reference>